<evidence type="ECO:0000313" key="8">
    <source>
        <dbReference type="EMBL" id="SFU41937.1"/>
    </source>
</evidence>
<comment type="subcellular location">
    <subcellularLocation>
        <location evidence="1">Cell membrane</location>
        <topology evidence="1">Multi-pass membrane protein</topology>
    </subcellularLocation>
</comment>
<feature type="transmembrane region" description="Helical" evidence="6">
    <location>
        <begin position="91"/>
        <end position="111"/>
    </location>
</feature>
<evidence type="ECO:0000259" key="7">
    <source>
        <dbReference type="Pfam" id="PF06271"/>
    </source>
</evidence>
<evidence type="ECO:0000256" key="4">
    <source>
        <dbReference type="ARBA" id="ARBA00022989"/>
    </source>
</evidence>
<evidence type="ECO:0000256" key="2">
    <source>
        <dbReference type="ARBA" id="ARBA00022475"/>
    </source>
</evidence>
<name>A0A1I7G0K9_9FLAO</name>
<dbReference type="Proteomes" id="UP000199138">
    <property type="component" value="Unassembled WGS sequence"/>
</dbReference>
<protein>
    <submittedName>
        <fullName evidence="8">Uncharacterized membrane protein YckC, RDD family</fullName>
    </submittedName>
</protein>
<accession>A0A1I7G0K9</accession>
<dbReference type="InterPro" id="IPR051791">
    <property type="entry name" value="Pra-immunoreactive"/>
</dbReference>
<dbReference type="OrthoDB" id="9814143at2"/>
<keyword evidence="3 6" id="KW-0812">Transmembrane</keyword>
<keyword evidence="9" id="KW-1185">Reference proteome</keyword>
<evidence type="ECO:0000256" key="6">
    <source>
        <dbReference type="SAM" id="Phobius"/>
    </source>
</evidence>
<keyword evidence="4 6" id="KW-1133">Transmembrane helix</keyword>
<evidence type="ECO:0000313" key="9">
    <source>
        <dbReference type="Proteomes" id="UP000199138"/>
    </source>
</evidence>
<dbReference type="STRING" id="1224947.SAMN05216480_10326"/>
<evidence type="ECO:0000256" key="3">
    <source>
        <dbReference type="ARBA" id="ARBA00022692"/>
    </source>
</evidence>
<evidence type="ECO:0000256" key="1">
    <source>
        <dbReference type="ARBA" id="ARBA00004651"/>
    </source>
</evidence>
<dbReference type="PANTHER" id="PTHR36115">
    <property type="entry name" value="PROLINE-RICH ANTIGEN HOMOLOG-RELATED"/>
    <property type="match status" value="1"/>
</dbReference>
<dbReference type="AlphaFoldDB" id="A0A1I7G0K9"/>
<organism evidence="8 9">
    <name type="scientific">Pustulibacterium marinum</name>
    <dbReference type="NCBI Taxonomy" id="1224947"/>
    <lineage>
        <taxon>Bacteria</taxon>
        <taxon>Pseudomonadati</taxon>
        <taxon>Bacteroidota</taxon>
        <taxon>Flavobacteriia</taxon>
        <taxon>Flavobacteriales</taxon>
        <taxon>Flavobacteriaceae</taxon>
        <taxon>Pustulibacterium</taxon>
    </lineage>
</organism>
<feature type="domain" description="RDD" evidence="7">
    <location>
        <begin position="47"/>
        <end position="198"/>
    </location>
</feature>
<dbReference type="Pfam" id="PF06271">
    <property type="entry name" value="RDD"/>
    <property type="match status" value="1"/>
</dbReference>
<proteinExistence type="predicted"/>
<evidence type="ECO:0000256" key="5">
    <source>
        <dbReference type="ARBA" id="ARBA00023136"/>
    </source>
</evidence>
<feature type="transmembrane region" description="Helical" evidence="6">
    <location>
        <begin position="12"/>
        <end position="33"/>
    </location>
</feature>
<dbReference type="GO" id="GO:0005886">
    <property type="term" value="C:plasma membrane"/>
    <property type="evidence" value="ECO:0007669"/>
    <property type="project" value="UniProtKB-SubCell"/>
</dbReference>
<keyword evidence="5 6" id="KW-0472">Membrane</keyword>
<gene>
    <name evidence="8" type="ORF">SAMN05216480_10326</name>
</gene>
<keyword evidence="2" id="KW-1003">Cell membrane</keyword>
<reference evidence="8 9" key="1">
    <citation type="submission" date="2016-10" db="EMBL/GenBank/DDBJ databases">
        <authorList>
            <person name="de Groot N.N."/>
        </authorList>
    </citation>
    <scope>NUCLEOTIDE SEQUENCE [LARGE SCALE GENOMIC DNA]</scope>
    <source>
        <strain evidence="8 9">CGMCC 1.12333</strain>
    </source>
</reference>
<sequence>MYVQYAAAFTSWFSQLFLFLRKVCCIFEPYLYVDTTRKLTMTSTQKPKIITRIGAMLLDHVAMTFVAIIFMIPFMIGVFSNALQVSHEPSSFAFSKVLLYIALLGFSLYFCKDSFQGRSLGKRVTKLQVHNYKTGQIAHPMRCFIRNIFIIIWPLEVIMTLINPSRRLGDYVAGTCVVTYDAATDQPKTNYAQVGMAIVISYVILLLISLPYIGSFNGPTSNSVHYVESSLNTPAAAETTQMFADSLGEVLTADVRVYDHIKEDENLSYVSVIVRLNENYLANDDDYESLKSAILPLLYSKFPQGTFVGRIKYVYQQGGTIKMRSMTLDWRDEEK</sequence>
<dbReference type="InterPro" id="IPR010432">
    <property type="entry name" value="RDD"/>
</dbReference>
<feature type="transmembrane region" description="Helical" evidence="6">
    <location>
        <begin position="54"/>
        <end position="79"/>
    </location>
</feature>
<dbReference type="EMBL" id="FPBK01000003">
    <property type="protein sequence ID" value="SFU41937.1"/>
    <property type="molecule type" value="Genomic_DNA"/>
</dbReference>
<feature type="transmembrane region" description="Helical" evidence="6">
    <location>
        <begin position="143"/>
        <end position="162"/>
    </location>
</feature>
<feature type="transmembrane region" description="Helical" evidence="6">
    <location>
        <begin position="191"/>
        <end position="213"/>
    </location>
</feature>